<dbReference type="AlphaFoldDB" id="D0A1T8"/>
<protein>
    <submittedName>
        <fullName evidence="1">Uncharacterized protein</fullName>
    </submittedName>
</protein>
<dbReference type="Proteomes" id="UP000002316">
    <property type="component" value="Chromosome 10"/>
</dbReference>
<dbReference type="GeneID" id="23865379"/>
<gene>
    <name evidence="1" type="ORF">TbgDal_X3160</name>
</gene>
<evidence type="ECO:0000313" key="1">
    <source>
        <dbReference type="EMBL" id="CBH15231.1"/>
    </source>
</evidence>
<dbReference type="KEGG" id="tbg:TbgDal_X3160"/>
<name>D0A1T8_TRYB9</name>
<accession>D0A1T8</accession>
<organism evidence="1 2">
    <name type="scientific">Trypanosoma brucei gambiense (strain MHOM/CI/86/DAL972)</name>
    <dbReference type="NCBI Taxonomy" id="679716"/>
    <lineage>
        <taxon>Eukaryota</taxon>
        <taxon>Discoba</taxon>
        <taxon>Euglenozoa</taxon>
        <taxon>Kinetoplastea</taxon>
        <taxon>Metakinetoplastina</taxon>
        <taxon>Trypanosomatida</taxon>
        <taxon>Trypanosomatidae</taxon>
        <taxon>Trypanosoma</taxon>
    </lineage>
</organism>
<dbReference type="EMBL" id="FN554973">
    <property type="protein sequence ID" value="CBH15231.1"/>
    <property type="molecule type" value="Genomic_DNA"/>
</dbReference>
<proteinExistence type="predicted"/>
<reference evidence="2" key="1">
    <citation type="journal article" date="2010" name="PLoS Negl. Trop. Dis.">
        <title>The genome sequence of Trypanosoma brucei gambiense, causative agent of chronic human african trypanosomiasis.</title>
        <authorList>
            <person name="Jackson A.P."/>
            <person name="Sanders M."/>
            <person name="Berry A."/>
            <person name="McQuillan J."/>
            <person name="Aslett M.A."/>
            <person name="Quail M.A."/>
            <person name="Chukualim B."/>
            <person name="Capewell P."/>
            <person name="MacLeod A."/>
            <person name="Melville S.E."/>
            <person name="Gibson W."/>
            <person name="Barry J.D."/>
            <person name="Berriman M."/>
            <person name="Hertz-Fowler C."/>
        </authorList>
    </citation>
    <scope>NUCLEOTIDE SEQUENCE [LARGE SCALE GENOMIC DNA]</scope>
    <source>
        <strain evidence="2">MHOM/CI/86/DAL972</strain>
    </source>
</reference>
<sequence>MTNTHIHVCTHLTYDVSALSVRSILLFSYFSLSFCRCCGSYAVLCSHSTSSHFVTFFPPPARLSLGSVDEVPASTCCLISFLFNFSFEISAFVWPTDVTEK</sequence>
<dbReference type="RefSeq" id="XP_011777496.1">
    <property type="nucleotide sequence ID" value="XM_011779194.1"/>
</dbReference>
<evidence type="ECO:0000313" key="2">
    <source>
        <dbReference type="Proteomes" id="UP000002316"/>
    </source>
</evidence>